<dbReference type="Gene3D" id="2.40.10.220">
    <property type="entry name" value="predicted glycosyltransferase like domains"/>
    <property type="match status" value="1"/>
</dbReference>
<sequence>MSGQQGSGRGSDLRRVERRHLVFYLRVFDGVGSKVIGHIVDISSQGLMLISDNPVPVNENYRLRMRLPAEIVDKDEIIIQATSRWCKQDDNPDFYITGFQIYDLTPDIEKYITCLIEDFSFNDPV</sequence>
<dbReference type="InterPro" id="IPR009875">
    <property type="entry name" value="PilZ_domain"/>
</dbReference>
<accession>A0A1M7YG00</accession>
<feature type="domain" description="PilZ" evidence="1">
    <location>
        <begin position="14"/>
        <end position="117"/>
    </location>
</feature>
<name>A0A1M7YG00_9BACT</name>
<dbReference type="GO" id="GO:0035438">
    <property type="term" value="F:cyclic-di-GMP binding"/>
    <property type="evidence" value="ECO:0007669"/>
    <property type="project" value="InterPro"/>
</dbReference>
<keyword evidence="3" id="KW-1185">Reference proteome</keyword>
<protein>
    <submittedName>
        <fullName evidence="2">PilZ domain-containing protein</fullName>
    </submittedName>
</protein>
<reference evidence="2 3" key="1">
    <citation type="submission" date="2016-12" db="EMBL/GenBank/DDBJ databases">
        <authorList>
            <person name="Song W.-J."/>
            <person name="Kurnit D.M."/>
        </authorList>
    </citation>
    <scope>NUCLEOTIDE SEQUENCE [LARGE SCALE GENOMIC DNA]</scope>
    <source>
        <strain evidence="2 3">DSM 18488</strain>
    </source>
</reference>
<evidence type="ECO:0000313" key="2">
    <source>
        <dbReference type="EMBL" id="SHO51438.1"/>
    </source>
</evidence>
<proteinExistence type="predicted"/>
<dbReference type="EMBL" id="FRFE01000025">
    <property type="protein sequence ID" value="SHO51438.1"/>
    <property type="molecule type" value="Genomic_DNA"/>
</dbReference>
<gene>
    <name evidence="2" type="ORF">SAMN02745220_04007</name>
</gene>
<dbReference type="SUPFAM" id="SSF141371">
    <property type="entry name" value="PilZ domain-like"/>
    <property type="match status" value="1"/>
</dbReference>
<evidence type="ECO:0000259" key="1">
    <source>
        <dbReference type="Pfam" id="PF07238"/>
    </source>
</evidence>
<dbReference type="STRING" id="1121416.SAMN02745220_04007"/>
<dbReference type="Proteomes" id="UP000184603">
    <property type="component" value="Unassembled WGS sequence"/>
</dbReference>
<organism evidence="2 3">
    <name type="scientific">Desulfopila aestuarii DSM 18488</name>
    <dbReference type="NCBI Taxonomy" id="1121416"/>
    <lineage>
        <taxon>Bacteria</taxon>
        <taxon>Pseudomonadati</taxon>
        <taxon>Thermodesulfobacteriota</taxon>
        <taxon>Desulfobulbia</taxon>
        <taxon>Desulfobulbales</taxon>
        <taxon>Desulfocapsaceae</taxon>
        <taxon>Desulfopila</taxon>
    </lineage>
</organism>
<dbReference type="AlphaFoldDB" id="A0A1M7YG00"/>
<dbReference type="OrthoDB" id="3078669at2"/>
<evidence type="ECO:0000313" key="3">
    <source>
        <dbReference type="Proteomes" id="UP000184603"/>
    </source>
</evidence>
<dbReference type="RefSeq" id="WP_073615443.1">
    <property type="nucleotide sequence ID" value="NZ_FRFE01000025.1"/>
</dbReference>
<dbReference type="Pfam" id="PF07238">
    <property type="entry name" value="PilZ"/>
    <property type="match status" value="1"/>
</dbReference>